<dbReference type="Proteomes" id="UP001060085">
    <property type="component" value="Linkage Group LG06"/>
</dbReference>
<gene>
    <name evidence="1" type="ORF">M9H77_27713</name>
</gene>
<reference evidence="2" key="1">
    <citation type="journal article" date="2023" name="Nat. Plants">
        <title>Single-cell RNA sequencing provides a high-resolution roadmap for understanding the multicellular compartmentation of specialized metabolism.</title>
        <authorList>
            <person name="Sun S."/>
            <person name="Shen X."/>
            <person name="Li Y."/>
            <person name="Li Y."/>
            <person name="Wang S."/>
            <person name="Li R."/>
            <person name="Zhang H."/>
            <person name="Shen G."/>
            <person name="Guo B."/>
            <person name="Wei J."/>
            <person name="Xu J."/>
            <person name="St-Pierre B."/>
            <person name="Chen S."/>
            <person name="Sun C."/>
        </authorList>
    </citation>
    <scope>NUCLEOTIDE SEQUENCE [LARGE SCALE GENOMIC DNA]</scope>
</reference>
<accession>A0ACC0AEY4</accession>
<comment type="caution">
    <text evidence="1">The sequence shown here is derived from an EMBL/GenBank/DDBJ whole genome shotgun (WGS) entry which is preliminary data.</text>
</comment>
<name>A0ACC0AEY4_CATRO</name>
<sequence length="233" mass="26701">MLTSQQMQEKREKELHQKLKTFWENQNKESEKNKTKKESKNHSLPLARIKKIMKADEDVKMISAEAPLVFAKACEMFILDLTFRSWYNTEENNRRTLQRADVNSAIAKTEIFDFLVDVIPKDKVRNEPLFTLPRNVFSSTADHSMVRGDIGVGGGFNNYHHNFSAVATVGTQNLGFPRMSTSPGGNNYMMNRNVVDPDMHRRHIPYVAQPLVPAPPAPALWYHQTQQAGEKEE</sequence>
<dbReference type="EMBL" id="CM044706">
    <property type="protein sequence ID" value="KAI5658920.1"/>
    <property type="molecule type" value="Genomic_DNA"/>
</dbReference>
<protein>
    <submittedName>
        <fullName evidence="1">Uncharacterized protein</fullName>
    </submittedName>
</protein>
<organism evidence="1 2">
    <name type="scientific">Catharanthus roseus</name>
    <name type="common">Madagascar periwinkle</name>
    <name type="synonym">Vinca rosea</name>
    <dbReference type="NCBI Taxonomy" id="4058"/>
    <lineage>
        <taxon>Eukaryota</taxon>
        <taxon>Viridiplantae</taxon>
        <taxon>Streptophyta</taxon>
        <taxon>Embryophyta</taxon>
        <taxon>Tracheophyta</taxon>
        <taxon>Spermatophyta</taxon>
        <taxon>Magnoliopsida</taxon>
        <taxon>eudicotyledons</taxon>
        <taxon>Gunneridae</taxon>
        <taxon>Pentapetalae</taxon>
        <taxon>asterids</taxon>
        <taxon>lamiids</taxon>
        <taxon>Gentianales</taxon>
        <taxon>Apocynaceae</taxon>
        <taxon>Rauvolfioideae</taxon>
        <taxon>Vinceae</taxon>
        <taxon>Catharanthinae</taxon>
        <taxon>Catharanthus</taxon>
    </lineage>
</organism>
<keyword evidence="2" id="KW-1185">Reference proteome</keyword>
<evidence type="ECO:0000313" key="1">
    <source>
        <dbReference type="EMBL" id="KAI5658920.1"/>
    </source>
</evidence>
<proteinExistence type="predicted"/>
<evidence type="ECO:0000313" key="2">
    <source>
        <dbReference type="Proteomes" id="UP001060085"/>
    </source>
</evidence>